<reference evidence="2 3" key="1">
    <citation type="submission" date="2018-03" db="EMBL/GenBank/DDBJ databases">
        <title>Genomic Encyclopedia of Archaeal and Bacterial Type Strains, Phase II (KMG-II): from individual species to whole genera.</title>
        <authorList>
            <person name="Goeker M."/>
        </authorList>
    </citation>
    <scope>NUCLEOTIDE SEQUENCE [LARGE SCALE GENOMIC DNA]</scope>
    <source>
        <strain evidence="2 3">DSM 45348</strain>
    </source>
</reference>
<dbReference type="OrthoDB" id="3379805at2"/>
<organism evidence="2 3">
    <name type="scientific">Pseudosporangium ferrugineum</name>
    <dbReference type="NCBI Taxonomy" id="439699"/>
    <lineage>
        <taxon>Bacteria</taxon>
        <taxon>Bacillati</taxon>
        <taxon>Actinomycetota</taxon>
        <taxon>Actinomycetes</taxon>
        <taxon>Micromonosporales</taxon>
        <taxon>Micromonosporaceae</taxon>
        <taxon>Pseudosporangium</taxon>
    </lineage>
</organism>
<dbReference type="EMBL" id="PVZG01000008">
    <property type="protein sequence ID" value="PRY28309.1"/>
    <property type="molecule type" value="Genomic_DNA"/>
</dbReference>
<evidence type="ECO:0008006" key="4">
    <source>
        <dbReference type="Google" id="ProtNLM"/>
    </source>
</evidence>
<dbReference type="PROSITE" id="PS51257">
    <property type="entry name" value="PROKAR_LIPOPROTEIN"/>
    <property type="match status" value="1"/>
</dbReference>
<evidence type="ECO:0000313" key="3">
    <source>
        <dbReference type="Proteomes" id="UP000239209"/>
    </source>
</evidence>
<keyword evidence="1" id="KW-0732">Signal</keyword>
<feature type="signal peptide" evidence="1">
    <location>
        <begin position="1"/>
        <end position="21"/>
    </location>
</feature>
<keyword evidence="3" id="KW-1185">Reference proteome</keyword>
<proteinExistence type="predicted"/>
<feature type="chain" id="PRO_5039472134" description="Lipoprotein" evidence="1">
    <location>
        <begin position="22"/>
        <end position="279"/>
    </location>
</feature>
<dbReference type="Proteomes" id="UP000239209">
    <property type="component" value="Unassembled WGS sequence"/>
</dbReference>
<comment type="caution">
    <text evidence="2">The sequence shown here is derived from an EMBL/GenBank/DDBJ whole genome shotgun (WGS) entry which is preliminary data.</text>
</comment>
<evidence type="ECO:0000313" key="2">
    <source>
        <dbReference type="EMBL" id="PRY28309.1"/>
    </source>
</evidence>
<dbReference type="AlphaFoldDB" id="A0A2T0S4G5"/>
<dbReference type="RefSeq" id="WP_158277782.1">
    <property type="nucleotide sequence ID" value="NZ_PVZG01000008.1"/>
</dbReference>
<gene>
    <name evidence="2" type="ORF">CLV70_108101</name>
</gene>
<protein>
    <recommendedName>
        <fullName evidence="4">Lipoprotein</fullName>
    </recommendedName>
</protein>
<accession>A0A2T0S4G5</accession>
<evidence type="ECO:0000256" key="1">
    <source>
        <dbReference type="SAM" id="SignalP"/>
    </source>
</evidence>
<name>A0A2T0S4G5_9ACTN</name>
<sequence length="279" mass="29439">MNRRLAAVLVPLLAFSLAACSGDDEQPADPKAALAASTSGIKAGNYSFTAAMPGGSTGKGVVHVPSRSASLDLDMVDEENKGKVQFRIADADRFVKLTMDMGQSKEQLESLSALGDDPQNAKLVEGMRAMIDLFSGKHWLRTDMSKLKSKDLQFSIDNPDISGVGTLFDGVVTAQRSGSVITGTLDVTKVGDDTQLFSKSTFEGADATQAKAVPYEATLDGEGRLTKLVLDLPKTKDAPAGKGTVEISGYGAATKQEPPAAAEVKEMPESAYEMLNSED</sequence>